<dbReference type="InterPro" id="IPR044174">
    <property type="entry name" value="BC10-like"/>
</dbReference>
<keyword evidence="4 7" id="KW-0472">Membrane</keyword>
<keyword evidence="9" id="KW-1185">Reference proteome</keyword>
<dbReference type="EMBL" id="JXTB01000637">
    <property type="protein sequence ID" value="PON34916.1"/>
    <property type="molecule type" value="Genomic_DNA"/>
</dbReference>
<dbReference type="InterPro" id="IPR003406">
    <property type="entry name" value="Glyco_trans_14"/>
</dbReference>
<feature type="transmembrane region" description="Helical" evidence="7">
    <location>
        <begin position="29"/>
        <end position="49"/>
    </location>
</feature>
<evidence type="ECO:0000256" key="6">
    <source>
        <dbReference type="SAM" id="MobiDB-lite"/>
    </source>
</evidence>
<proteinExistence type="predicted"/>
<dbReference type="GO" id="GO:0016757">
    <property type="term" value="F:glycosyltransferase activity"/>
    <property type="evidence" value="ECO:0007669"/>
    <property type="project" value="UniProtKB-KW"/>
</dbReference>
<keyword evidence="3 8" id="KW-0808">Transferase</keyword>
<reference evidence="9" key="1">
    <citation type="submission" date="2016-06" db="EMBL/GenBank/DDBJ databases">
        <title>Parallel loss of symbiosis genes in relatives of nitrogen-fixing non-legume Parasponia.</title>
        <authorList>
            <person name="Van Velzen R."/>
            <person name="Holmer R."/>
            <person name="Bu F."/>
            <person name="Rutten L."/>
            <person name="Van Zeijl A."/>
            <person name="Liu W."/>
            <person name="Santuari L."/>
            <person name="Cao Q."/>
            <person name="Sharma T."/>
            <person name="Shen D."/>
            <person name="Roswanjaya Y."/>
            <person name="Wardhani T."/>
            <person name="Kalhor M.S."/>
            <person name="Jansen J."/>
            <person name="Van den Hoogen J."/>
            <person name="Gungor B."/>
            <person name="Hartog M."/>
            <person name="Hontelez J."/>
            <person name="Verver J."/>
            <person name="Yang W.-C."/>
            <person name="Schijlen E."/>
            <person name="Repin R."/>
            <person name="Schilthuizen M."/>
            <person name="Schranz E."/>
            <person name="Heidstra R."/>
            <person name="Miyata K."/>
            <person name="Fedorova E."/>
            <person name="Kohlen W."/>
            <person name="Bisseling T."/>
            <person name="Smit S."/>
            <person name="Geurts R."/>
        </authorList>
    </citation>
    <scope>NUCLEOTIDE SEQUENCE [LARGE SCALE GENOMIC DNA]</scope>
    <source>
        <strain evidence="9">cv. WU1-14</strain>
    </source>
</reference>
<name>A0A2P5AEH4_PARAD</name>
<dbReference type="PANTHER" id="PTHR31042:SF20">
    <property type="entry name" value="CORE-2_I-BRANCHING BETA-1,6-N-ACETYLGLUCOSAMINYLTRANSFERASE FAMILY PROTEIN"/>
    <property type="match status" value="1"/>
</dbReference>
<protein>
    <submittedName>
        <fullName evidence="8">Glycosyl transferase</fullName>
    </submittedName>
</protein>
<organism evidence="8 9">
    <name type="scientific">Parasponia andersonii</name>
    <name type="common">Sponia andersonii</name>
    <dbReference type="NCBI Taxonomy" id="3476"/>
    <lineage>
        <taxon>Eukaryota</taxon>
        <taxon>Viridiplantae</taxon>
        <taxon>Streptophyta</taxon>
        <taxon>Embryophyta</taxon>
        <taxon>Tracheophyta</taxon>
        <taxon>Spermatophyta</taxon>
        <taxon>Magnoliopsida</taxon>
        <taxon>eudicotyledons</taxon>
        <taxon>Gunneridae</taxon>
        <taxon>Pentapetalae</taxon>
        <taxon>rosids</taxon>
        <taxon>fabids</taxon>
        <taxon>Rosales</taxon>
        <taxon>Cannabaceae</taxon>
        <taxon>Parasponia</taxon>
    </lineage>
</organism>
<sequence>MGKHEKQQKKTLMSSATSQYPQLVHIPKFIFFLLGLSLGITATFCFKSFDYMSQISTSFNLSSSNLSLLLSPSPPPPPPSQLSTPPQLPPPASMPNNGSVEAKRRLELLHNMDDKELLWRASFVPRIREYPYKRVPKVAFMFLTKGSLPLAPIWELFFKGREGLYSIYVHPHPSFVDSTPKDSVFYGRRIPSKPVHWGKVTMTDAERRLLASALLDFSNDRFVLLSEACIPLFNFTITYDYLINAKKNFVHMFDDPGTEGRGRYSPKIMSPQISLSVWRKGSQWFAIDRELAVEIVSDTKYYPIFQKHCRKGPPCYADEHYIPTLINILFPEVNSNLSVTWVDWSEVGSAHPGTFGKKAISAQFLNKIRFGTNCSYNNGSNSTYTSLCFLFARKFLPETLQPLLRIVPWSLNITSL</sequence>
<evidence type="ECO:0000256" key="7">
    <source>
        <dbReference type="SAM" id="Phobius"/>
    </source>
</evidence>
<keyword evidence="7" id="KW-1133">Transmembrane helix</keyword>
<evidence type="ECO:0000256" key="2">
    <source>
        <dbReference type="ARBA" id="ARBA00022676"/>
    </source>
</evidence>
<evidence type="ECO:0000313" key="9">
    <source>
        <dbReference type="Proteomes" id="UP000237105"/>
    </source>
</evidence>
<dbReference type="STRING" id="3476.A0A2P5AEH4"/>
<feature type="compositionally biased region" description="Pro residues" evidence="6">
    <location>
        <begin position="72"/>
        <end position="93"/>
    </location>
</feature>
<gene>
    <name evidence="8" type="ORF">PanWU01x14_340560</name>
</gene>
<dbReference type="GO" id="GO:0016020">
    <property type="term" value="C:membrane"/>
    <property type="evidence" value="ECO:0007669"/>
    <property type="project" value="UniProtKB-SubCell"/>
</dbReference>
<comment type="caution">
    <text evidence="8">The sequence shown here is derived from an EMBL/GenBank/DDBJ whole genome shotgun (WGS) entry which is preliminary data.</text>
</comment>
<dbReference type="OrthoDB" id="1186973at2759"/>
<feature type="region of interest" description="Disordered" evidence="6">
    <location>
        <begin position="70"/>
        <end position="97"/>
    </location>
</feature>
<dbReference type="AlphaFoldDB" id="A0A2P5AEH4"/>
<evidence type="ECO:0000256" key="4">
    <source>
        <dbReference type="ARBA" id="ARBA00023136"/>
    </source>
</evidence>
<evidence type="ECO:0000256" key="1">
    <source>
        <dbReference type="ARBA" id="ARBA00004606"/>
    </source>
</evidence>
<dbReference type="Pfam" id="PF02485">
    <property type="entry name" value="Branch"/>
    <property type="match status" value="1"/>
</dbReference>
<dbReference type="PANTHER" id="PTHR31042">
    <property type="entry name" value="CORE-2/I-BRANCHING BETA-1,6-N-ACETYLGLUCOSAMINYLTRANSFERASE FAMILY PROTEIN-RELATED"/>
    <property type="match status" value="1"/>
</dbReference>
<comment type="subcellular location">
    <subcellularLocation>
        <location evidence="1">Membrane</location>
        <topology evidence="1">Single-pass type II membrane protein</topology>
    </subcellularLocation>
</comment>
<keyword evidence="7" id="KW-0812">Transmembrane</keyword>
<evidence type="ECO:0000256" key="3">
    <source>
        <dbReference type="ARBA" id="ARBA00022679"/>
    </source>
</evidence>
<evidence type="ECO:0000313" key="8">
    <source>
        <dbReference type="EMBL" id="PON34916.1"/>
    </source>
</evidence>
<evidence type="ECO:0000256" key="5">
    <source>
        <dbReference type="ARBA" id="ARBA00023180"/>
    </source>
</evidence>
<keyword evidence="5" id="KW-0325">Glycoprotein</keyword>
<keyword evidence="2" id="KW-0328">Glycosyltransferase</keyword>
<dbReference type="Proteomes" id="UP000237105">
    <property type="component" value="Unassembled WGS sequence"/>
</dbReference>
<accession>A0A2P5AEH4</accession>